<protein>
    <submittedName>
        <fullName evidence="1">Uncharacterized protein</fullName>
    </submittedName>
</protein>
<dbReference type="AlphaFoldDB" id="A0AA40C5A9"/>
<dbReference type="Proteomes" id="UP001174934">
    <property type="component" value="Unassembled WGS sequence"/>
</dbReference>
<evidence type="ECO:0000313" key="2">
    <source>
        <dbReference type="Proteomes" id="UP001174934"/>
    </source>
</evidence>
<sequence>MLTGASSAEGTAIPAPIRAGGTSLPFTALSRGAKERRRQNRDAHEVFSDSTAFMSVDNHLGYRPDLIALGGVMIATGELDRLTFRANDIIQRRVSDHNPVSPERLESEIECIYERTKYPFESAKWTVCSFCAIQYPYFWSKHADITHCHPGLLWSDSSHKAGKTEPFV</sequence>
<dbReference type="EMBL" id="JAULSR010000003">
    <property type="protein sequence ID" value="KAK0625219.1"/>
    <property type="molecule type" value="Genomic_DNA"/>
</dbReference>
<reference evidence="1" key="1">
    <citation type="submission" date="2023-06" db="EMBL/GenBank/DDBJ databases">
        <title>Genome-scale phylogeny and comparative genomics of the fungal order Sordariales.</title>
        <authorList>
            <consortium name="Lawrence Berkeley National Laboratory"/>
            <person name="Hensen N."/>
            <person name="Bonometti L."/>
            <person name="Westerberg I."/>
            <person name="Brannstrom I.O."/>
            <person name="Guillou S."/>
            <person name="Cros-Aarteil S."/>
            <person name="Calhoun S."/>
            <person name="Haridas S."/>
            <person name="Kuo A."/>
            <person name="Mondo S."/>
            <person name="Pangilinan J."/>
            <person name="Riley R."/>
            <person name="LaButti K."/>
            <person name="Andreopoulos B."/>
            <person name="Lipzen A."/>
            <person name="Chen C."/>
            <person name="Yanf M."/>
            <person name="Daum C."/>
            <person name="Ng V."/>
            <person name="Clum A."/>
            <person name="Steindorff A."/>
            <person name="Ohm R."/>
            <person name="Martin F."/>
            <person name="Silar P."/>
            <person name="Natvig D."/>
            <person name="Lalanne C."/>
            <person name="Gautier V."/>
            <person name="Ament-velasquez S.L."/>
            <person name="Kruys A."/>
            <person name="Hutchinson M.I."/>
            <person name="Powell A.J."/>
            <person name="Barry K."/>
            <person name="Miller A.N."/>
            <person name="Grigoriev I.V."/>
            <person name="Debuchy R."/>
            <person name="Gladieux P."/>
            <person name="Thoren M.H."/>
            <person name="Johannesson H."/>
        </authorList>
    </citation>
    <scope>NUCLEOTIDE SEQUENCE</scope>
    <source>
        <strain evidence="1">SMH3391-2</strain>
    </source>
</reference>
<proteinExistence type="predicted"/>
<organism evidence="1 2">
    <name type="scientific">Bombardia bombarda</name>
    <dbReference type="NCBI Taxonomy" id="252184"/>
    <lineage>
        <taxon>Eukaryota</taxon>
        <taxon>Fungi</taxon>
        <taxon>Dikarya</taxon>
        <taxon>Ascomycota</taxon>
        <taxon>Pezizomycotina</taxon>
        <taxon>Sordariomycetes</taxon>
        <taxon>Sordariomycetidae</taxon>
        <taxon>Sordariales</taxon>
        <taxon>Lasiosphaeriaceae</taxon>
        <taxon>Bombardia</taxon>
    </lineage>
</organism>
<keyword evidence="2" id="KW-1185">Reference proteome</keyword>
<name>A0AA40C5A9_9PEZI</name>
<gene>
    <name evidence="1" type="ORF">B0T17DRAFT_617336</name>
</gene>
<evidence type="ECO:0000313" key="1">
    <source>
        <dbReference type="EMBL" id="KAK0625219.1"/>
    </source>
</evidence>
<accession>A0AA40C5A9</accession>
<comment type="caution">
    <text evidence="1">The sequence shown here is derived from an EMBL/GenBank/DDBJ whole genome shotgun (WGS) entry which is preliminary data.</text>
</comment>